<dbReference type="OrthoDB" id="5861449at2759"/>
<evidence type="ECO:0000313" key="2">
    <source>
        <dbReference type="Proteomes" id="UP000025227"/>
    </source>
</evidence>
<evidence type="ECO:0000313" key="3">
    <source>
        <dbReference type="WBParaSite" id="HCON_00050395-00001"/>
    </source>
</evidence>
<keyword evidence="2" id="KW-1185">Reference proteome</keyword>
<dbReference type="AlphaFoldDB" id="A0A7I5E7L4"/>
<sequence>MLHLRVFVLTIMLAMVFNVIAESDRVIRSGPLYNAFNVPFRVIGKRNQFYGLFKKLNYESSKPF</sequence>
<protein>
    <submittedName>
        <fullName evidence="3">Uncharacterized protein</fullName>
    </submittedName>
</protein>
<evidence type="ECO:0000256" key="1">
    <source>
        <dbReference type="SAM" id="SignalP"/>
    </source>
</evidence>
<dbReference type="Proteomes" id="UP000025227">
    <property type="component" value="Unplaced"/>
</dbReference>
<dbReference type="WBParaSite" id="HCON_00050395-00001">
    <property type="protein sequence ID" value="HCON_00050395-00001"/>
    <property type="gene ID" value="HCON_00050395"/>
</dbReference>
<accession>A0A7I5E7L4</accession>
<feature type="signal peptide" evidence="1">
    <location>
        <begin position="1"/>
        <end position="21"/>
    </location>
</feature>
<name>A0A7I5E7L4_HAECO</name>
<proteinExistence type="predicted"/>
<organism evidence="2 3">
    <name type="scientific">Haemonchus contortus</name>
    <name type="common">Barber pole worm</name>
    <dbReference type="NCBI Taxonomy" id="6289"/>
    <lineage>
        <taxon>Eukaryota</taxon>
        <taxon>Metazoa</taxon>
        <taxon>Ecdysozoa</taxon>
        <taxon>Nematoda</taxon>
        <taxon>Chromadorea</taxon>
        <taxon>Rhabditida</taxon>
        <taxon>Rhabditina</taxon>
        <taxon>Rhabditomorpha</taxon>
        <taxon>Strongyloidea</taxon>
        <taxon>Trichostrongylidae</taxon>
        <taxon>Haemonchus</taxon>
    </lineage>
</organism>
<reference evidence="3" key="1">
    <citation type="submission" date="2020-12" db="UniProtKB">
        <authorList>
            <consortium name="WormBaseParasite"/>
        </authorList>
    </citation>
    <scope>IDENTIFICATION</scope>
    <source>
        <strain evidence="3">MHco3</strain>
    </source>
</reference>
<keyword evidence="1" id="KW-0732">Signal</keyword>
<feature type="chain" id="PRO_5029606214" evidence="1">
    <location>
        <begin position="22"/>
        <end position="64"/>
    </location>
</feature>